<dbReference type="EMBL" id="CAJNOT010000144">
    <property type="protein sequence ID" value="CAF0863078.1"/>
    <property type="molecule type" value="Genomic_DNA"/>
</dbReference>
<gene>
    <name evidence="1" type="ORF">ZHD862_LOCUS5483</name>
</gene>
<sequence>MNSILKIFFRQTENLLCLTKTSILIYQLQKNLTNDNINLFDIEKKDQYQCTFSYDLCNELRLIQKNLQSTCFLLQRTLYRVHALRQTHGELSIQINDNLILKYKENLSYELDNIQEKILLIINEYMLSNSPLNTLQILYKQIQENFEIFLNYIHCMPIHKSTIYLGNLVSNTLERFYLILGSLARLIMDIEEFEIK</sequence>
<reference evidence="1" key="1">
    <citation type="submission" date="2021-02" db="EMBL/GenBank/DDBJ databases">
        <authorList>
            <person name="Nowell W R."/>
        </authorList>
    </citation>
    <scope>NUCLEOTIDE SEQUENCE</scope>
</reference>
<name>A0A813X1D8_9BILA</name>
<protein>
    <submittedName>
        <fullName evidence="1">Uncharacterized protein</fullName>
    </submittedName>
</protein>
<organism evidence="1 2">
    <name type="scientific">Rotaria sordida</name>
    <dbReference type="NCBI Taxonomy" id="392033"/>
    <lineage>
        <taxon>Eukaryota</taxon>
        <taxon>Metazoa</taxon>
        <taxon>Spiralia</taxon>
        <taxon>Gnathifera</taxon>
        <taxon>Rotifera</taxon>
        <taxon>Eurotatoria</taxon>
        <taxon>Bdelloidea</taxon>
        <taxon>Philodinida</taxon>
        <taxon>Philodinidae</taxon>
        <taxon>Rotaria</taxon>
    </lineage>
</organism>
<accession>A0A813X1D8</accession>
<dbReference type="Proteomes" id="UP000663864">
    <property type="component" value="Unassembled WGS sequence"/>
</dbReference>
<dbReference type="AlphaFoldDB" id="A0A813X1D8"/>
<proteinExistence type="predicted"/>
<comment type="caution">
    <text evidence="1">The sequence shown here is derived from an EMBL/GenBank/DDBJ whole genome shotgun (WGS) entry which is preliminary data.</text>
</comment>
<evidence type="ECO:0000313" key="1">
    <source>
        <dbReference type="EMBL" id="CAF0863078.1"/>
    </source>
</evidence>
<evidence type="ECO:0000313" key="2">
    <source>
        <dbReference type="Proteomes" id="UP000663864"/>
    </source>
</evidence>